<feature type="compositionally biased region" description="Polar residues" evidence="1">
    <location>
        <begin position="91"/>
        <end position="120"/>
    </location>
</feature>
<name>A0A6A5YDI6_9PEZI</name>
<evidence type="ECO:0000256" key="1">
    <source>
        <dbReference type="SAM" id="MobiDB-lite"/>
    </source>
</evidence>
<feature type="region of interest" description="Disordered" evidence="1">
    <location>
        <begin position="1"/>
        <end position="147"/>
    </location>
</feature>
<feature type="region of interest" description="Disordered" evidence="1">
    <location>
        <begin position="352"/>
        <end position="378"/>
    </location>
</feature>
<protein>
    <submittedName>
        <fullName evidence="2">Uncharacterized protein</fullName>
    </submittedName>
</protein>
<proteinExistence type="predicted"/>
<accession>A0A6A5YDI6</accession>
<feature type="compositionally biased region" description="Basic and acidic residues" evidence="1">
    <location>
        <begin position="61"/>
        <end position="87"/>
    </location>
</feature>
<feature type="region of interest" description="Disordered" evidence="1">
    <location>
        <begin position="160"/>
        <end position="196"/>
    </location>
</feature>
<dbReference type="EMBL" id="ML978714">
    <property type="protein sequence ID" value="KAF2089573.1"/>
    <property type="molecule type" value="Genomic_DNA"/>
</dbReference>
<organism evidence="2 3">
    <name type="scientific">Saccharata proteae CBS 121410</name>
    <dbReference type="NCBI Taxonomy" id="1314787"/>
    <lineage>
        <taxon>Eukaryota</taxon>
        <taxon>Fungi</taxon>
        <taxon>Dikarya</taxon>
        <taxon>Ascomycota</taxon>
        <taxon>Pezizomycotina</taxon>
        <taxon>Dothideomycetes</taxon>
        <taxon>Dothideomycetes incertae sedis</taxon>
        <taxon>Botryosphaeriales</taxon>
        <taxon>Saccharataceae</taxon>
        <taxon>Saccharata</taxon>
    </lineage>
</organism>
<feature type="region of interest" description="Disordered" evidence="1">
    <location>
        <begin position="208"/>
        <end position="244"/>
    </location>
</feature>
<gene>
    <name evidence="2" type="ORF">K490DRAFT_55166</name>
</gene>
<dbReference type="AlphaFoldDB" id="A0A6A5YDI6"/>
<dbReference type="Proteomes" id="UP000799776">
    <property type="component" value="Unassembled WGS sequence"/>
</dbReference>
<reference evidence="2" key="1">
    <citation type="journal article" date="2020" name="Stud. Mycol.">
        <title>101 Dothideomycetes genomes: a test case for predicting lifestyles and emergence of pathogens.</title>
        <authorList>
            <person name="Haridas S."/>
            <person name="Albert R."/>
            <person name="Binder M."/>
            <person name="Bloem J."/>
            <person name="Labutti K."/>
            <person name="Salamov A."/>
            <person name="Andreopoulos B."/>
            <person name="Baker S."/>
            <person name="Barry K."/>
            <person name="Bills G."/>
            <person name="Bluhm B."/>
            <person name="Cannon C."/>
            <person name="Castanera R."/>
            <person name="Culley D."/>
            <person name="Daum C."/>
            <person name="Ezra D."/>
            <person name="Gonzalez J."/>
            <person name="Henrissat B."/>
            <person name="Kuo A."/>
            <person name="Liang C."/>
            <person name="Lipzen A."/>
            <person name="Lutzoni F."/>
            <person name="Magnuson J."/>
            <person name="Mondo S."/>
            <person name="Nolan M."/>
            <person name="Ohm R."/>
            <person name="Pangilinan J."/>
            <person name="Park H.-J."/>
            <person name="Ramirez L."/>
            <person name="Alfaro M."/>
            <person name="Sun H."/>
            <person name="Tritt A."/>
            <person name="Yoshinaga Y."/>
            <person name="Zwiers L.-H."/>
            <person name="Turgeon B."/>
            <person name="Goodwin S."/>
            <person name="Spatafora J."/>
            <person name="Crous P."/>
            <person name="Grigoriev I."/>
        </authorList>
    </citation>
    <scope>NUCLEOTIDE SEQUENCE</scope>
    <source>
        <strain evidence="2">CBS 121410</strain>
    </source>
</reference>
<evidence type="ECO:0000313" key="2">
    <source>
        <dbReference type="EMBL" id="KAF2089573.1"/>
    </source>
</evidence>
<feature type="compositionally biased region" description="Polar residues" evidence="1">
    <location>
        <begin position="45"/>
        <end position="60"/>
    </location>
</feature>
<sequence>MFLDRFRLGKAGAKGSHKKSGSPGKEQSKSRGVESRPAPIAHPQQCVQQGNAHVNTPSTQHLHEEFQNAHDLRGITIRQVREGDPEVHLTSPPQHGLQASDSSTLPGSIEHSSTQSTPGPSSIDHPTPDTTISRHAGLSKDGSTYHDSTKAAIDAPAVYKPSSPEHLTQPTGASTTPVTYIPSVTPGPQNAKPSSLVKKTFNRAKQFLRRLRRPRKSGQSSKPSHHVSDEHITANTNSSSEQERYEMCRQMAELFCSGSTPQTSLNTRTAAAMPQATWASDNDRYRQCRQMAELFVTRTSPANNEEIQPDSGHGPTMPLTNREYALGPRVHDYTAEGRIKRWLDGVAFHQGTADEWRPEPPELDSGVEPGDGGGTSEGSECCSCCCGC</sequence>
<feature type="compositionally biased region" description="Polar residues" evidence="1">
    <location>
        <begin position="165"/>
        <end position="178"/>
    </location>
</feature>
<keyword evidence="3" id="KW-1185">Reference proteome</keyword>
<evidence type="ECO:0000313" key="3">
    <source>
        <dbReference type="Proteomes" id="UP000799776"/>
    </source>
</evidence>